<reference evidence="1" key="1">
    <citation type="journal article" date="2014" name="Front. Microbiol.">
        <title>High frequency of phylogenetically diverse reductive dehalogenase-homologous genes in deep subseafloor sedimentary metagenomes.</title>
        <authorList>
            <person name="Kawai M."/>
            <person name="Futagami T."/>
            <person name="Toyoda A."/>
            <person name="Takaki Y."/>
            <person name="Nishi S."/>
            <person name="Hori S."/>
            <person name="Arai W."/>
            <person name="Tsubouchi T."/>
            <person name="Morono Y."/>
            <person name="Uchiyama I."/>
            <person name="Ito T."/>
            <person name="Fujiyama A."/>
            <person name="Inagaki F."/>
            <person name="Takami H."/>
        </authorList>
    </citation>
    <scope>NUCLEOTIDE SEQUENCE</scope>
    <source>
        <strain evidence="1">Expedition CK06-06</strain>
    </source>
</reference>
<organism evidence="1">
    <name type="scientific">marine sediment metagenome</name>
    <dbReference type="NCBI Taxonomy" id="412755"/>
    <lineage>
        <taxon>unclassified sequences</taxon>
        <taxon>metagenomes</taxon>
        <taxon>ecological metagenomes</taxon>
    </lineage>
</organism>
<protein>
    <submittedName>
        <fullName evidence="1">Uncharacterized protein</fullName>
    </submittedName>
</protein>
<proteinExistence type="predicted"/>
<dbReference type="AlphaFoldDB" id="X1ILM3"/>
<dbReference type="EMBL" id="BARU01044910">
    <property type="protein sequence ID" value="GAH82612.1"/>
    <property type="molecule type" value="Genomic_DNA"/>
</dbReference>
<gene>
    <name evidence="1" type="ORF">S03H2_68336</name>
</gene>
<comment type="caution">
    <text evidence="1">The sequence shown here is derived from an EMBL/GenBank/DDBJ whole genome shotgun (WGS) entry which is preliminary data.</text>
</comment>
<name>X1ILM3_9ZZZZ</name>
<evidence type="ECO:0000313" key="1">
    <source>
        <dbReference type="EMBL" id="GAH82612.1"/>
    </source>
</evidence>
<accession>X1ILM3</accession>
<feature type="non-terminal residue" evidence="1">
    <location>
        <position position="1"/>
    </location>
</feature>
<sequence>YRKLPKSNFIYKTATIKIYKPGRRRDFTQRKFV</sequence>